<evidence type="ECO:0000256" key="13">
    <source>
        <dbReference type="RuleBase" id="RU364017"/>
    </source>
</evidence>
<evidence type="ECO:0000256" key="12">
    <source>
        <dbReference type="PIRSR" id="PIRSR601842-2"/>
    </source>
</evidence>
<evidence type="ECO:0000256" key="9">
    <source>
        <dbReference type="ARBA" id="ARBA00023049"/>
    </source>
</evidence>
<keyword evidence="7 13" id="KW-0378">Hydrolase</keyword>
<comment type="cofactor">
    <cofactor evidence="12">
        <name>Zn(2+)</name>
        <dbReference type="ChEBI" id="CHEBI:29105"/>
    </cofactor>
    <text evidence="12">Binds 1 zinc ion per subunit.</text>
</comment>
<evidence type="ECO:0000256" key="6">
    <source>
        <dbReference type="ARBA" id="ARBA00022729"/>
    </source>
</evidence>
<dbReference type="AlphaFoldDB" id="A0A1R1PE19"/>
<gene>
    <name evidence="15" type="ORF">AX774_g7393</name>
</gene>
<keyword evidence="3 13" id="KW-0964">Secreted</keyword>
<keyword evidence="6 13" id="KW-0732">Signal</keyword>
<dbReference type="CDD" id="cd09596">
    <property type="entry name" value="M36"/>
    <property type="match status" value="1"/>
</dbReference>
<keyword evidence="16" id="KW-1185">Reference proteome</keyword>
<evidence type="ECO:0000256" key="10">
    <source>
        <dbReference type="ARBA" id="ARBA00023145"/>
    </source>
</evidence>
<evidence type="ECO:0000256" key="1">
    <source>
        <dbReference type="ARBA" id="ARBA00004613"/>
    </source>
</evidence>
<keyword evidence="10 13" id="KW-0865">Zymogen</keyword>
<evidence type="ECO:0000256" key="4">
    <source>
        <dbReference type="ARBA" id="ARBA00022670"/>
    </source>
</evidence>
<evidence type="ECO:0000313" key="15">
    <source>
        <dbReference type="EMBL" id="OMH79201.1"/>
    </source>
</evidence>
<dbReference type="InterPro" id="IPR050371">
    <property type="entry name" value="Fungal_virulence_M36"/>
</dbReference>
<dbReference type="EMBL" id="LSSK01001638">
    <property type="protein sequence ID" value="OMH79201.1"/>
    <property type="molecule type" value="Genomic_DNA"/>
</dbReference>
<evidence type="ECO:0000313" key="16">
    <source>
        <dbReference type="Proteomes" id="UP000188320"/>
    </source>
</evidence>
<evidence type="ECO:0000256" key="2">
    <source>
        <dbReference type="ARBA" id="ARBA00006006"/>
    </source>
</evidence>
<protein>
    <recommendedName>
        <fullName evidence="13">Extracellular metalloproteinase</fullName>
        <ecNumber evidence="13">3.4.24.-</ecNumber>
    </recommendedName>
    <alternativeName>
        <fullName evidence="13">Fungalysin</fullName>
    </alternativeName>
</protein>
<keyword evidence="8 12" id="KW-0862">Zinc</keyword>
<dbReference type="GO" id="GO:0006508">
    <property type="term" value="P:proteolysis"/>
    <property type="evidence" value="ECO:0007669"/>
    <property type="project" value="UniProtKB-KW"/>
</dbReference>
<dbReference type="Pfam" id="PF07504">
    <property type="entry name" value="FTP"/>
    <property type="match status" value="1"/>
</dbReference>
<dbReference type="Gene3D" id="1.10.390.10">
    <property type="entry name" value="Neutral Protease Domain 2"/>
    <property type="match status" value="1"/>
</dbReference>
<dbReference type="PANTHER" id="PTHR33478">
    <property type="entry name" value="EXTRACELLULAR METALLOPROTEINASE MEP"/>
    <property type="match status" value="1"/>
</dbReference>
<dbReference type="Gene3D" id="3.10.170.10">
    <property type="match status" value="1"/>
</dbReference>
<feature type="domain" description="FTP" evidence="14">
    <location>
        <begin position="94"/>
        <end position="144"/>
    </location>
</feature>
<evidence type="ECO:0000256" key="3">
    <source>
        <dbReference type="ARBA" id="ARBA00022525"/>
    </source>
</evidence>
<evidence type="ECO:0000256" key="8">
    <source>
        <dbReference type="ARBA" id="ARBA00022833"/>
    </source>
</evidence>
<dbReference type="SUPFAM" id="SSF55486">
    <property type="entry name" value="Metalloproteases ('zincins'), catalytic domain"/>
    <property type="match status" value="1"/>
</dbReference>
<evidence type="ECO:0000259" key="14">
    <source>
        <dbReference type="Pfam" id="PF07504"/>
    </source>
</evidence>
<keyword evidence="4 13" id="KW-0645">Protease</keyword>
<feature type="binding site" evidence="12">
    <location>
        <position position="517"/>
    </location>
    <ligand>
        <name>Zn(2+)</name>
        <dbReference type="ChEBI" id="CHEBI:29105"/>
        <note>catalytic</note>
    </ligand>
</feature>
<dbReference type="InterPro" id="IPR011096">
    <property type="entry name" value="FTP_domain"/>
</dbReference>
<dbReference type="OrthoDB" id="3227768at2759"/>
<dbReference type="GO" id="GO:0005615">
    <property type="term" value="C:extracellular space"/>
    <property type="evidence" value="ECO:0007669"/>
    <property type="project" value="InterPro"/>
</dbReference>
<dbReference type="Proteomes" id="UP000188320">
    <property type="component" value="Unassembled WGS sequence"/>
</dbReference>
<reference evidence="16" key="1">
    <citation type="submission" date="2017-01" db="EMBL/GenBank/DDBJ databases">
        <authorList>
            <person name="Wang Y."/>
            <person name="White M."/>
            <person name="Kvist S."/>
            <person name="Moncalvo J.-M."/>
        </authorList>
    </citation>
    <scope>NUCLEOTIDE SEQUENCE [LARGE SCALE GENOMIC DNA]</scope>
    <source>
        <strain evidence="16">COL-18-3</strain>
    </source>
</reference>
<feature type="signal peptide" evidence="13">
    <location>
        <begin position="1"/>
        <end position="20"/>
    </location>
</feature>
<comment type="subcellular location">
    <subcellularLocation>
        <location evidence="1 13">Secreted</location>
    </subcellularLocation>
</comment>
<organism evidence="15 16">
    <name type="scientific">Zancudomyces culisetae</name>
    <name type="common">Gut fungus</name>
    <name type="synonym">Smittium culisetae</name>
    <dbReference type="NCBI Taxonomy" id="1213189"/>
    <lineage>
        <taxon>Eukaryota</taxon>
        <taxon>Fungi</taxon>
        <taxon>Fungi incertae sedis</taxon>
        <taxon>Zoopagomycota</taxon>
        <taxon>Kickxellomycotina</taxon>
        <taxon>Harpellomycetes</taxon>
        <taxon>Harpellales</taxon>
        <taxon>Legeriomycetaceae</taxon>
        <taxon>Zancudomyces</taxon>
    </lineage>
</organism>
<dbReference type="EC" id="3.4.24.-" evidence="13"/>
<dbReference type="Pfam" id="PF02128">
    <property type="entry name" value="Peptidase_M36"/>
    <property type="match status" value="1"/>
</dbReference>
<evidence type="ECO:0000256" key="5">
    <source>
        <dbReference type="ARBA" id="ARBA00022723"/>
    </source>
</evidence>
<comment type="caution">
    <text evidence="15">The sequence shown here is derived from an EMBL/GenBank/DDBJ whole genome shotgun (WGS) entry which is preliminary data.</text>
</comment>
<sequence>MKLSALGLVALAFSLHQTAAIHPSKRHSSNNSLTFNPRLPFGPTLSAYRKSFTFDIPAEAYAQFQSDIIPVQLSEAIAIAKRYLKKEFGLSQSNYVVKNAYTSNHNGITHIYLRQVVQGLEVVNGDINMNVDVFGNIIDIHSSFYTPAQGVGENVLLEYLNSLMYSSYSNSNVINKWAKNAKSELVGGGYKALLKQKIFKGGDENNLLKEQRLLNVRYNTDGFIKATEAVEKLTRHLDSTSTFRVLGHNISSKLEYDDDGELQERISGLPKEIAVGNEATAKPAFIQLDDGELYPVWSIEMEQEHDWWNGIVSSETGEVLSLINWVSNASYNVFPFGTSDPSEGDRKMVSEPHDEIASPFGWHKITDYKKYTDTRGNNVFAQENFDGRNGWQNNMRPDGGTDLVFDYPINFEQNPDEYTDAAVTNLFYINNKLHDMFYAYGFDENSGNFQENNFGRGGKENDGVIANAQDGSGTNNANFATPPDGRRPRMRMYVWDNTNPMRDGDLDAGIITHEYSHGVSIRLTGGPGNVNCLTWGESGGMGEGWGDFFATLARLKPENTRDTSFTMGEYSAGYGIRPYPYSTEMEINPQTFKIMDRGAYWGVHAKGSVWATMLYEMMWSLIDKHGFTPDFESRDLRYGNTLALQLVIDGMKLQPCMPSFTDARDAILLADRLLTGGDNQCEIWKAFAKRGLGHGAKVVGDTPWGGGRRVESYTIGKSCTN</sequence>
<comment type="similarity">
    <text evidence="2 13">Belongs to the peptidase M36 family.</text>
</comment>
<keyword evidence="5 12" id="KW-0479">Metal-binding</keyword>
<feature type="chain" id="PRO_5011830973" description="Extracellular metalloproteinase" evidence="13">
    <location>
        <begin position="21"/>
        <end position="721"/>
    </location>
</feature>
<name>A0A1R1PE19_ZANCU</name>
<dbReference type="GO" id="GO:0008270">
    <property type="term" value="F:zinc ion binding"/>
    <property type="evidence" value="ECO:0007669"/>
    <property type="project" value="InterPro"/>
</dbReference>
<dbReference type="GO" id="GO:0004222">
    <property type="term" value="F:metalloendopeptidase activity"/>
    <property type="evidence" value="ECO:0007669"/>
    <property type="project" value="InterPro"/>
</dbReference>
<keyword evidence="9 13" id="KW-0482">Metalloprotease</keyword>
<proteinExistence type="inferred from homology"/>
<feature type="active site" evidence="11">
    <location>
        <position position="514"/>
    </location>
</feature>
<accession>A0A1R1PE19</accession>
<evidence type="ECO:0000256" key="11">
    <source>
        <dbReference type="PIRSR" id="PIRSR601842-1"/>
    </source>
</evidence>
<dbReference type="PANTHER" id="PTHR33478:SF1">
    <property type="entry name" value="EXTRACELLULAR METALLOPROTEINASE MEP"/>
    <property type="match status" value="1"/>
</dbReference>
<evidence type="ECO:0000256" key="7">
    <source>
        <dbReference type="ARBA" id="ARBA00022801"/>
    </source>
</evidence>
<dbReference type="InterPro" id="IPR001842">
    <property type="entry name" value="Peptidase_M36"/>
</dbReference>
<feature type="binding site" evidence="12">
    <location>
        <position position="513"/>
    </location>
    <ligand>
        <name>Zn(2+)</name>
        <dbReference type="ChEBI" id="CHEBI:29105"/>
        <note>catalytic</note>
    </ligand>
</feature>
<dbReference type="InterPro" id="IPR027268">
    <property type="entry name" value="Peptidase_M4/M1_CTD_sf"/>
</dbReference>
<feature type="binding site" evidence="12">
    <location>
        <position position="543"/>
    </location>
    <ligand>
        <name>Zn(2+)</name>
        <dbReference type="ChEBI" id="CHEBI:29105"/>
        <note>catalytic</note>
    </ligand>
</feature>